<evidence type="ECO:0000313" key="2">
    <source>
        <dbReference type="Proteomes" id="UP001196413"/>
    </source>
</evidence>
<dbReference type="EMBL" id="JAHQIW010003451">
    <property type="protein sequence ID" value="KAJ1358745.1"/>
    <property type="molecule type" value="Genomic_DNA"/>
</dbReference>
<name>A0AAD5MIB6_PARTN</name>
<accession>A0AAD5MIB6</accession>
<protein>
    <submittedName>
        <fullName evidence="1">Uncharacterized protein</fullName>
    </submittedName>
</protein>
<proteinExistence type="predicted"/>
<reference evidence="1" key="1">
    <citation type="submission" date="2021-06" db="EMBL/GenBank/DDBJ databases">
        <title>Parelaphostrongylus tenuis whole genome reference sequence.</title>
        <authorList>
            <person name="Garwood T.J."/>
            <person name="Larsen P.A."/>
            <person name="Fountain-Jones N.M."/>
            <person name="Garbe J.R."/>
            <person name="Macchietto M.G."/>
            <person name="Kania S.A."/>
            <person name="Gerhold R.W."/>
            <person name="Richards J.E."/>
            <person name="Wolf T.M."/>
        </authorList>
    </citation>
    <scope>NUCLEOTIDE SEQUENCE</scope>
    <source>
        <strain evidence="1">MNPRO001-30</strain>
        <tissue evidence="1">Meninges</tissue>
    </source>
</reference>
<gene>
    <name evidence="1" type="ORF">KIN20_017246</name>
</gene>
<organism evidence="1 2">
    <name type="scientific">Parelaphostrongylus tenuis</name>
    <name type="common">Meningeal worm</name>
    <dbReference type="NCBI Taxonomy" id="148309"/>
    <lineage>
        <taxon>Eukaryota</taxon>
        <taxon>Metazoa</taxon>
        <taxon>Ecdysozoa</taxon>
        <taxon>Nematoda</taxon>
        <taxon>Chromadorea</taxon>
        <taxon>Rhabditida</taxon>
        <taxon>Rhabditina</taxon>
        <taxon>Rhabditomorpha</taxon>
        <taxon>Strongyloidea</taxon>
        <taxon>Metastrongylidae</taxon>
        <taxon>Parelaphostrongylus</taxon>
    </lineage>
</organism>
<evidence type="ECO:0000313" key="1">
    <source>
        <dbReference type="EMBL" id="KAJ1358745.1"/>
    </source>
</evidence>
<dbReference type="Proteomes" id="UP001196413">
    <property type="component" value="Unassembled WGS sequence"/>
</dbReference>
<keyword evidence="2" id="KW-1185">Reference proteome</keyword>
<sequence>MLDALESQGPSTLMPDGVISDISSHLNINITYESMLCQRVLLDLTKDTGGSSQCASTWRIPSGNMKVL</sequence>
<comment type="caution">
    <text evidence="1">The sequence shown here is derived from an EMBL/GenBank/DDBJ whole genome shotgun (WGS) entry which is preliminary data.</text>
</comment>
<dbReference type="AlphaFoldDB" id="A0AAD5MIB6"/>